<dbReference type="Pfam" id="PF00169">
    <property type="entry name" value="PH"/>
    <property type="match status" value="1"/>
</dbReference>
<dbReference type="FunCoup" id="A8WL25">
    <property type="interactions" value="116"/>
</dbReference>
<evidence type="ECO:0000259" key="6">
    <source>
        <dbReference type="PROSITE" id="PS51290"/>
    </source>
</evidence>
<dbReference type="SUPFAM" id="SSF50156">
    <property type="entry name" value="PDZ domain-like"/>
    <property type="match status" value="1"/>
</dbReference>
<dbReference type="HOGENOM" id="CLU_351339_0_0_1"/>
<dbReference type="PANTHER" id="PTHR12844">
    <property type="entry name" value="CONNECTOR ENCHANCER OF KINASE SUPPRESSOR OF RAS"/>
    <property type="match status" value="1"/>
</dbReference>
<dbReference type="Pfam" id="PF00595">
    <property type="entry name" value="PDZ"/>
    <property type="match status" value="1"/>
</dbReference>
<protein>
    <submittedName>
        <fullName evidence="7">Protein CBR-CNK-1</fullName>
    </submittedName>
</protein>
<dbReference type="OMA" id="LTFNVKC"/>
<keyword evidence="8" id="KW-1185">Reference proteome</keyword>
<dbReference type="PANTHER" id="PTHR12844:SF42">
    <property type="entry name" value="CONNECTOR ENHANCER OF KSR PROTEIN CNK"/>
    <property type="match status" value="1"/>
</dbReference>
<dbReference type="InterPro" id="IPR001660">
    <property type="entry name" value="SAM"/>
</dbReference>
<dbReference type="Gene3D" id="1.10.150.50">
    <property type="entry name" value="Transcription Factor, Ets-1"/>
    <property type="match status" value="1"/>
</dbReference>
<name>A8WL25_CAEBR</name>
<dbReference type="PROSITE" id="PS50003">
    <property type="entry name" value="PH_DOMAIN"/>
    <property type="match status" value="1"/>
</dbReference>
<accession>A8WL25</accession>
<evidence type="ECO:0000256" key="1">
    <source>
        <dbReference type="ARBA" id="ARBA00009498"/>
    </source>
</evidence>
<feature type="region of interest" description="Disordered" evidence="2">
    <location>
        <begin position="367"/>
        <end position="386"/>
    </location>
</feature>
<dbReference type="CDD" id="cd06748">
    <property type="entry name" value="PDZ_CNK1_2_3-like"/>
    <property type="match status" value="1"/>
</dbReference>
<evidence type="ECO:0000256" key="2">
    <source>
        <dbReference type="SAM" id="MobiDB-lite"/>
    </source>
</evidence>
<evidence type="ECO:0000313" key="8">
    <source>
        <dbReference type="Proteomes" id="UP000008549"/>
    </source>
</evidence>
<dbReference type="Pfam" id="PF00536">
    <property type="entry name" value="SAM_1"/>
    <property type="match status" value="1"/>
</dbReference>
<dbReference type="SMART" id="SM00454">
    <property type="entry name" value="SAM"/>
    <property type="match status" value="1"/>
</dbReference>
<dbReference type="EMBL" id="HE601354">
    <property type="protein sequence ID" value="CAP21170.2"/>
    <property type="molecule type" value="Genomic_DNA"/>
</dbReference>
<gene>
    <name evidence="9" type="primary">cnk-1</name>
    <name evidence="7" type="synonym">Cbr-cnk-1</name>
    <name evidence="9" type="ORF">CBG24619</name>
    <name evidence="7" type="ORF">CBG_24619</name>
</gene>
<dbReference type="InterPro" id="IPR011993">
    <property type="entry name" value="PH-like_dom_sf"/>
</dbReference>
<evidence type="ECO:0000259" key="5">
    <source>
        <dbReference type="PROSITE" id="PS50106"/>
    </source>
</evidence>
<dbReference type="InterPro" id="IPR017874">
    <property type="entry name" value="CRIC_domain"/>
</dbReference>
<dbReference type="SUPFAM" id="SSF50729">
    <property type="entry name" value="PH domain-like"/>
    <property type="match status" value="1"/>
</dbReference>
<organism evidence="7 8">
    <name type="scientific">Caenorhabditis briggsae</name>
    <dbReference type="NCBI Taxonomy" id="6238"/>
    <lineage>
        <taxon>Eukaryota</taxon>
        <taxon>Metazoa</taxon>
        <taxon>Ecdysozoa</taxon>
        <taxon>Nematoda</taxon>
        <taxon>Chromadorea</taxon>
        <taxon>Rhabditida</taxon>
        <taxon>Rhabditina</taxon>
        <taxon>Rhabditomorpha</taxon>
        <taxon>Rhabditoidea</taxon>
        <taxon>Rhabditidae</taxon>
        <taxon>Peloderinae</taxon>
        <taxon>Caenorhabditis</taxon>
    </lineage>
</organism>
<dbReference type="InterPro" id="IPR001849">
    <property type="entry name" value="PH_domain"/>
</dbReference>
<feature type="domain" description="PDZ" evidence="5">
    <location>
        <begin position="262"/>
        <end position="329"/>
    </location>
</feature>
<dbReference type="InParanoid" id="A8WL25"/>
<evidence type="ECO:0000313" key="7">
    <source>
        <dbReference type="EMBL" id="CAP21170.2"/>
    </source>
</evidence>
<dbReference type="InterPro" id="IPR013761">
    <property type="entry name" value="SAM/pointed_sf"/>
</dbReference>
<dbReference type="InterPro" id="IPR051566">
    <property type="entry name" value="CNKSR"/>
</dbReference>
<dbReference type="Pfam" id="PF10534">
    <property type="entry name" value="CRIC_ras_sig"/>
    <property type="match status" value="1"/>
</dbReference>
<reference evidence="7 8" key="1">
    <citation type="journal article" date="2003" name="PLoS Biol.">
        <title>The genome sequence of Caenorhabditis briggsae: a platform for comparative genomics.</title>
        <authorList>
            <person name="Stein L.D."/>
            <person name="Bao Z."/>
            <person name="Blasiar D."/>
            <person name="Blumenthal T."/>
            <person name="Brent M.R."/>
            <person name="Chen N."/>
            <person name="Chinwalla A."/>
            <person name="Clarke L."/>
            <person name="Clee C."/>
            <person name="Coghlan A."/>
            <person name="Coulson A."/>
            <person name="D'Eustachio P."/>
            <person name="Fitch D.H."/>
            <person name="Fulton L.A."/>
            <person name="Fulton R.E."/>
            <person name="Griffiths-Jones S."/>
            <person name="Harris T.W."/>
            <person name="Hillier L.W."/>
            <person name="Kamath R."/>
            <person name="Kuwabara P.E."/>
            <person name="Mardis E.R."/>
            <person name="Marra M.A."/>
            <person name="Miner T.L."/>
            <person name="Minx P."/>
            <person name="Mullikin J.C."/>
            <person name="Plumb R.W."/>
            <person name="Rogers J."/>
            <person name="Schein J.E."/>
            <person name="Sohrmann M."/>
            <person name="Spieth J."/>
            <person name="Stajich J.E."/>
            <person name="Wei C."/>
            <person name="Willey D."/>
            <person name="Wilson R.K."/>
            <person name="Durbin R."/>
            <person name="Waterston R.H."/>
        </authorList>
    </citation>
    <scope>NUCLEOTIDE SEQUENCE [LARGE SCALE GENOMIC DNA]</scope>
    <source>
        <strain evidence="7 8">AF16</strain>
    </source>
</reference>
<reference evidence="7 8" key="2">
    <citation type="journal article" date="2011" name="PLoS Genet.">
        <title>Caenorhabditis briggsae recombinant inbred line genotypes reveal inter-strain incompatibility and the evolution of recombination.</title>
        <authorList>
            <person name="Ross J.A."/>
            <person name="Koboldt D.C."/>
            <person name="Staisch J.E."/>
            <person name="Chamberlin H.M."/>
            <person name="Gupta B.P."/>
            <person name="Miller R.D."/>
            <person name="Baird S.E."/>
            <person name="Haag E.S."/>
        </authorList>
    </citation>
    <scope>NUCLEOTIDE SEQUENCE [LARGE SCALE GENOMIC DNA]</scope>
    <source>
        <strain evidence="7 8">AF16</strain>
    </source>
</reference>
<dbReference type="WormBase" id="CBG24619a">
    <property type="protein sequence ID" value="CBP43954"/>
    <property type="gene ID" value="WBGene00042688"/>
    <property type="gene designation" value="Cbr-cnk-1"/>
</dbReference>
<dbReference type="Proteomes" id="UP000008549">
    <property type="component" value="Unassembled WGS sequence"/>
</dbReference>
<sequence>MFSTTMGFPSTPLEAKQALGISSAISAASSGLRAGSPMLSVSYEPQFSFARCIEQWRGKEIARWIEGLGDQMNPYLGLIRDELKCGKQLEALDDDSLKKMGISALGARKTILQSVSLLLYFCYESEKENLQRLAQQVKTSCYYLERTMKSAMRMREKAIRRAEIVNILNGVSNAVLQLSERTKRLVFWLDRTPFDEEEDFRAIRNSISNFMWNLLRNVNVQPKALFETGSQIVRMSKELAYDANKIVDCEDPLVLYASFVETAQLRRRSGNINWGLNIQSSFRGVHVVSEIKEGSPADACTKIDAGDEILMINGRTVVGWDLTSVVQRIGASDVTELSLVIKRRPRVQQLPKQSKLAVRALAPSSQAAKTYSTDDYDPFGQSEPLKRHRSCHGISEIIKENEKKNRTSRRLIRRSSIASACPRKERKNMDEALIDEDVDDWDVHEFVRDIDGEEEALMPRIAKRTRTMRHQPDGYVRSFIDNKLVTDIEDDVVNDQLTFNVKCPTEFAQIQEVNKDELKVLNLPEAKLSDDDWKAPYQEFAAPSFRAPRLAKVSTSCRVKYMLRFQVFKHFSSRMTSSVDEATFASVLPSPSTSSMNSVNSPAPFGKFQMSTSQSDWSPNPDDLPSSPITAAYAGMKVTFEGWVRRRKTPAELSANEFTNKWPKIWLCLRGHYLLLCSNQYVKRPEMVINLIKATISDSTDLKTSKKNIFRVISKPLDYHFSVTCTLDWRNWIQHMKTAKEIYSKMANQPRTISQSVSSYNNDLSDQNFFLGQQQLSTSHHGELITNQQRFSNGMTTSKSGTSGFKFK</sequence>
<dbReference type="SUPFAM" id="SSF47769">
    <property type="entry name" value="SAM/Pointed domain"/>
    <property type="match status" value="1"/>
</dbReference>
<dbReference type="Gene3D" id="2.30.42.10">
    <property type="match status" value="1"/>
</dbReference>
<dbReference type="PROSITE" id="PS50106">
    <property type="entry name" value="PDZ"/>
    <property type="match status" value="1"/>
</dbReference>
<dbReference type="eggNOG" id="KOG1738">
    <property type="taxonomic scope" value="Eukaryota"/>
</dbReference>
<evidence type="ECO:0000313" key="9">
    <source>
        <dbReference type="WormBase" id="CBG24619a"/>
    </source>
</evidence>
<dbReference type="SMART" id="SM00228">
    <property type="entry name" value="PDZ"/>
    <property type="match status" value="1"/>
</dbReference>
<feature type="domain" description="SAM" evidence="4">
    <location>
        <begin position="56"/>
        <end position="121"/>
    </location>
</feature>
<feature type="domain" description="CRIC" evidence="6">
    <location>
        <begin position="129"/>
        <end position="225"/>
    </location>
</feature>
<dbReference type="Gene3D" id="2.30.29.30">
    <property type="entry name" value="Pleckstrin-homology domain (PH domain)/Phosphotyrosine-binding domain (PTB)"/>
    <property type="match status" value="1"/>
</dbReference>
<dbReference type="InterPro" id="IPR001478">
    <property type="entry name" value="PDZ"/>
</dbReference>
<dbReference type="InterPro" id="IPR036034">
    <property type="entry name" value="PDZ_sf"/>
</dbReference>
<dbReference type="AlphaFoldDB" id="A8WL25"/>
<dbReference type="PROSITE" id="PS50105">
    <property type="entry name" value="SAM_DOMAIN"/>
    <property type="match status" value="1"/>
</dbReference>
<dbReference type="STRING" id="6238.A8WL25"/>
<evidence type="ECO:0000259" key="3">
    <source>
        <dbReference type="PROSITE" id="PS50003"/>
    </source>
</evidence>
<evidence type="ECO:0000259" key="4">
    <source>
        <dbReference type="PROSITE" id="PS50105"/>
    </source>
</evidence>
<feature type="domain" description="PH" evidence="3">
    <location>
        <begin position="637"/>
        <end position="741"/>
    </location>
</feature>
<comment type="similarity">
    <text evidence="1">Belongs to the CNKSR family.</text>
</comment>
<dbReference type="PROSITE" id="PS51290">
    <property type="entry name" value="CRIC"/>
    <property type="match status" value="1"/>
</dbReference>
<dbReference type="SMART" id="SM00233">
    <property type="entry name" value="PH"/>
    <property type="match status" value="1"/>
</dbReference>
<proteinExistence type="inferred from homology"/>